<evidence type="ECO:0000313" key="1">
    <source>
        <dbReference type="EMBL" id="WUT48558.1"/>
    </source>
</evidence>
<reference evidence="1" key="1">
    <citation type="submission" date="2022-10" db="EMBL/GenBank/DDBJ databases">
        <title>The complete genomes of actinobacterial strains from the NBC collection.</title>
        <authorList>
            <person name="Joergensen T.S."/>
            <person name="Alvarez Arevalo M."/>
            <person name="Sterndorff E.B."/>
            <person name="Faurdal D."/>
            <person name="Vuksanovic O."/>
            <person name="Mourched A.-S."/>
            <person name="Charusanti P."/>
            <person name="Shaw S."/>
            <person name="Blin K."/>
            <person name="Weber T."/>
        </authorList>
    </citation>
    <scope>NUCLEOTIDE SEQUENCE</scope>
    <source>
        <strain evidence="1">NBC_00686</strain>
    </source>
</reference>
<gene>
    <name evidence="1" type="ORF">OG929_42340</name>
</gene>
<accession>A0ABZ1XAT4</accession>
<protein>
    <recommendedName>
        <fullName evidence="3">Twitching motility protein PilT</fullName>
    </recommendedName>
</protein>
<dbReference type="Proteomes" id="UP001432168">
    <property type="component" value="Chromosome"/>
</dbReference>
<keyword evidence="2" id="KW-1185">Reference proteome</keyword>
<dbReference type="EMBL" id="CP109011">
    <property type="protein sequence ID" value="WUT48558.1"/>
    <property type="molecule type" value="Genomic_DNA"/>
</dbReference>
<dbReference type="RefSeq" id="WP_329271840.1">
    <property type="nucleotide sequence ID" value="NZ_CP109011.1"/>
</dbReference>
<organism evidence="1 2">
    <name type="scientific">Streptomyces pseudovenezuelae</name>
    <dbReference type="NCBI Taxonomy" id="67350"/>
    <lineage>
        <taxon>Bacteria</taxon>
        <taxon>Bacillati</taxon>
        <taxon>Actinomycetota</taxon>
        <taxon>Actinomycetes</taxon>
        <taxon>Kitasatosporales</taxon>
        <taxon>Streptomycetaceae</taxon>
        <taxon>Streptomyces</taxon>
        <taxon>Streptomyces aurantiacus group</taxon>
    </lineage>
</organism>
<evidence type="ECO:0008006" key="3">
    <source>
        <dbReference type="Google" id="ProtNLM"/>
    </source>
</evidence>
<sequence length="41" mass="4368">MPRLPDMPPVDLAIAATAAHHGLAVLHDEEPVVPIRSVPHP</sequence>
<evidence type="ECO:0000313" key="2">
    <source>
        <dbReference type="Proteomes" id="UP001432168"/>
    </source>
</evidence>
<proteinExistence type="predicted"/>
<name>A0ABZ1XAT4_9ACTN</name>
<dbReference type="Gene3D" id="3.40.50.1010">
    <property type="entry name" value="5'-nuclease"/>
    <property type="match status" value="1"/>
</dbReference>